<evidence type="ECO:0000313" key="1">
    <source>
        <dbReference type="EMBL" id="SDL83334.1"/>
    </source>
</evidence>
<organism evidence="1 2">
    <name type="scientific">Glycomyces sambucus</name>
    <dbReference type="NCBI Taxonomy" id="380244"/>
    <lineage>
        <taxon>Bacteria</taxon>
        <taxon>Bacillati</taxon>
        <taxon>Actinomycetota</taxon>
        <taxon>Actinomycetes</taxon>
        <taxon>Glycomycetales</taxon>
        <taxon>Glycomycetaceae</taxon>
        <taxon>Glycomyces</taxon>
    </lineage>
</organism>
<dbReference type="AlphaFoldDB" id="A0A1G9NA39"/>
<dbReference type="STRING" id="380244.SAMN05216298_0183"/>
<evidence type="ECO:0000313" key="2">
    <source>
        <dbReference type="Proteomes" id="UP000198662"/>
    </source>
</evidence>
<sequence>MKAPKGIRARLARARLALGGCRELRRAREEFAFFTPVDESTEAPSFGSWL</sequence>
<proteinExistence type="predicted"/>
<keyword evidence="2" id="KW-1185">Reference proteome</keyword>
<protein>
    <submittedName>
        <fullName evidence="1">Uncharacterized protein</fullName>
    </submittedName>
</protein>
<gene>
    <name evidence="1" type="ORF">SAMN05216298_0183</name>
</gene>
<dbReference type="Proteomes" id="UP000198662">
    <property type="component" value="Unassembled WGS sequence"/>
</dbReference>
<dbReference type="RefSeq" id="WP_176953537.1">
    <property type="nucleotide sequence ID" value="NZ_FNGF01000012.1"/>
</dbReference>
<name>A0A1G9NA39_9ACTN</name>
<reference evidence="2" key="1">
    <citation type="submission" date="2016-10" db="EMBL/GenBank/DDBJ databases">
        <authorList>
            <person name="Varghese N."/>
            <person name="Submissions S."/>
        </authorList>
    </citation>
    <scope>NUCLEOTIDE SEQUENCE [LARGE SCALE GENOMIC DNA]</scope>
    <source>
        <strain evidence="2">CGMCC 4.3147</strain>
    </source>
</reference>
<accession>A0A1G9NA39</accession>
<dbReference type="EMBL" id="FNGF01000012">
    <property type="protein sequence ID" value="SDL83334.1"/>
    <property type="molecule type" value="Genomic_DNA"/>
</dbReference>